<accession>A0A3D9SQ11</accession>
<dbReference type="GO" id="GO:0005886">
    <property type="term" value="C:plasma membrane"/>
    <property type="evidence" value="ECO:0007669"/>
    <property type="project" value="UniProtKB-SubCell"/>
</dbReference>
<dbReference type="PANTHER" id="PTHR11434:SF21">
    <property type="entry name" value="NADH DEHYDROGENASE SUBUNIT 4L-RELATED"/>
    <property type="match status" value="1"/>
</dbReference>
<dbReference type="FunFam" id="1.10.287.3510:FF:000001">
    <property type="entry name" value="NADH-quinone oxidoreductase subunit K"/>
    <property type="match status" value="1"/>
</dbReference>
<keyword evidence="9 10" id="KW-0472">Membrane</keyword>
<dbReference type="EMBL" id="QTTT01000001">
    <property type="protein sequence ID" value="REE98042.1"/>
    <property type="molecule type" value="Genomic_DNA"/>
</dbReference>
<evidence type="ECO:0000313" key="11">
    <source>
        <dbReference type="EMBL" id="REE98042.1"/>
    </source>
</evidence>
<protein>
    <recommendedName>
        <fullName evidence="10">NADH-quinone oxidoreductase subunit K</fullName>
        <ecNumber evidence="10">7.1.1.-</ecNumber>
    </recommendedName>
    <alternativeName>
        <fullName evidence="10">NADH dehydrogenase I subunit K</fullName>
    </alternativeName>
    <alternativeName>
        <fullName evidence="10">NDH-1 subunit K</fullName>
    </alternativeName>
</protein>
<reference evidence="11 12" key="1">
    <citation type="submission" date="2018-08" db="EMBL/GenBank/DDBJ databases">
        <title>Sequencing the genomes of 1000 actinobacteria strains.</title>
        <authorList>
            <person name="Klenk H.-P."/>
        </authorList>
    </citation>
    <scope>NUCLEOTIDE SEQUENCE [LARGE SCALE GENOMIC DNA]</scope>
    <source>
        <strain evidence="11 12">DSM 43927</strain>
    </source>
</reference>
<dbReference type="GO" id="GO:0048038">
    <property type="term" value="F:quinone binding"/>
    <property type="evidence" value="ECO:0007669"/>
    <property type="project" value="UniProtKB-KW"/>
</dbReference>
<dbReference type="GO" id="GO:0042773">
    <property type="term" value="P:ATP synthesis coupled electron transport"/>
    <property type="evidence" value="ECO:0007669"/>
    <property type="project" value="InterPro"/>
</dbReference>
<comment type="function">
    <text evidence="10">NDH-1 shuttles electrons from NADH, via FMN and iron-sulfur (Fe-S) centers, to quinones in the respiratory chain. The immediate electron acceptor for the enzyme in this species is believed to be a menaquinone. Couples the redox reaction to proton translocation (for every two electrons transferred, four hydrogen ions are translocated across the cytoplasmic membrane), and thus conserves the redox energy in a proton gradient.</text>
</comment>
<comment type="subcellular location">
    <subcellularLocation>
        <location evidence="10">Cell membrane</location>
        <topology evidence="10">Multi-pass membrane protein</topology>
    </subcellularLocation>
    <subcellularLocation>
        <location evidence="1">Membrane</location>
        <topology evidence="1">Multi-pass membrane protein</topology>
    </subcellularLocation>
</comment>
<dbReference type="NCBIfam" id="NF004323">
    <property type="entry name" value="PRK05715.1-5"/>
    <property type="match status" value="1"/>
</dbReference>
<evidence type="ECO:0000256" key="7">
    <source>
        <dbReference type="ARBA" id="ARBA00022989"/>
    </source>
</evidence>
<dbReference type="GO" id="GO:0050136">
    <property type="term" value="F:NADH dehydrogenase (quinone) (non-electrogenic) activity"/>
    <property type="evidence" value="ECO:0007669"/>
    <property type="project" value="UniProtKB-UniRule"/>
</dbReference>
<dbReference type="GO" id="GO:0030964">
    <property type="term" value="C:NADH dehydrogenase complex"/>
    <property type="evidence" value="ECO:0007669"/>
    <property type="project" value="TreeGrafter"/>
</dbReference>
<dbReference type="Proteomes" id="UP000256661">
    <property type="component" value="Unassembled WGS sequence"/>
</dbReference>
<comment type="subunit">
    <text evidence="10">NDH-1 is composed of 14 different subunits. Subunits NuoA, H, J, K, L, M, N constitute the membrane sector of the complex.</text>
</comment>
<keyword evidence="10" id="KW-1003">Cell membrane</keyword>
<feature type="transmembrane region" description="Helical" evidence="10">
    <location>
        <begin position="22"/>
        <end position="41"/>
    </location>
</feature>
<comment type="catalytic activity">
    <reaction evidence="10">
        <text>a quinone + NADH + 5 H(+)(in) = a quinol + NAD(+) + 4 H(+)(out)</text>
        <dbReference type="Rhea" id="RHEA:57888"/>
        <dbReference type="ChEBI" id="CHEBI:15378"/>
        <dbReference type="ChEBI" id="CHEBI:24646"/>
        <dbReference type="ChEBI" id="CHEBI:57540"/>
        <dbReference type="ChEBI" id="CHEBI:57945"/>
        <dbReference type="ChEBI" id="CHEBI:132124"/>
    </reaction>
</comment>
<keyword evidence="12" id="KW-1185">Reference proteome</keyword>
<evidence type="ECO:0000256" key="2">
    <source>
        <dbReference type="ARBA" id="ARBA00010519"/>
    </source>
</evidence>
<evidence type="ECO:0000256" key="6">
    <source>
        <dbReference type="ARBA" id="ARBA00022967"/>
    </source>
</evidence>
<dbReference type="Gene3D" id="1.10.287.3510">
    <property type="match status" value="1"/>
</dbReference>
<proteinExistence type="inferred from homology"/>
<evidence type="ECO:0000256" key="5">
    <source>
        <dbReference type="ARBA" id="ARBA00022719"/>
    </source>
</evidence>
<dbReference type="HAMAP" id="MF_01456">
    <property type="entry name" value="NDH1_NuoK"/>
    <property type="match status" value="1"/>
</dbReference>
<evidence type="ECO:0000256" key="10">
    <source>
        <dbReference type="HAMAP-Rule" id="MF_01456"/>
    </source>
</evidence>
<keyword evidence="5 10" id="KW-0874">Quinone</keyword>
<evidence type="ECO:0000256" key="3">
    <source>
        <dbReference type="ARBA" id="ARBA00022448"/>
    </source>
</evidence>
<keyword evidence="3 10" id="KW-0813">Transport</keyword>
<dbReference type="InterPro" id="IPR001133">
    <property type="entry name" value="NADH_UbQ_OxRdtase_chain4L/K"/>
</dbReference>
<dbReference type="NCBIfam" id="NF004321">
    <property type="entry name" value="PRK05715.1-3"/>
    <property type="match status" value="1"/>
</dbReference>
<keyword evidence="8 10" id="KW-0520">NAD</keyword>
<dbReference type="InterPro" id="IPR039428">
    <property type="entry name" value="NUOK/Mnh_C1-like"/>
</dbReference>
<comment type="similarity">
    <text evidence="2 10">Belongs to the complex I subunit 4L family.</text>
</comment>
<comment type="caution">
    <text evidence="11">The sequence shown here is derived from an EMBL/GenBank/DDBJ whole genome shotgun (WGS) entry which is preliminary data.</text>
</comment>
<sequence>MAGEERAVRGAREEGDATMSPSHYLVLSALLFTIGGIGVLVRRNAIVVFMCVELMLNATNLAFVSFARMHGNLDGQIIAFFVMVVAAAEVVVGLAIIMTIFRTRRSSSVDDANLLKY</sequence>
<gene>
    <name evidence="10" type="primary">nuoK</name>
    <name evidence="11" type="ORF">DFJ69_3522</name>
</gene>
<dbReference type="PANTHER" id="PTHR11434">
    <property type="entry name" value="NADH-UBIQUINONE OXIDOREDUCTASE SUBUNIT ND4L"/>
    <property type="match status" value="1"/>
</dbReference>
<keyword evidence="4 10" id="KW-0812">Transmembrane</keyword>
<keyword evidence="7 10" id="KW-1133">Transmembrane helix</keyword>
<evidence type="ECO:0000256" key="1">
    <source>
        <dbReference type="ARBA" id="ARBA00004141"/>
    </source>
</evidence>
<organism evidence="11 12">
    <name type="scientific">Thermomonospora umbrina</name>
    <dbReference type="NCBI Taxonomy" id="111806"/>
    <lineage>
        <taxon>Bacteria</taxon>
        <taxon>Bacillati</taxon>
        <taxon>Actinomycetota</taxon>
        <taxon>Actinomycetes</taxon>
        <taxon>Streptosporangiales</taxon>
        <taxon>Thermomonosporaceae</taxon>
        <taxon>Thermomonospora</taxon>
    </lineage>
</organism>
<dbReference type="NCBIfam" id="NF004320">
    <property type="entry name" value="PRK05715.1-2"/>
    <property type="match status" value="1"/>
</dbReference>
<dbReference type="AlphaFoldDB" id="A0A3D9SQ11"/>
<keyword evidence="6 10" id="KW-1278">Translocase</keyword>
<evidence type="ECO:0000256" key="8">
    <source>
        <dbReference type="ARBA" id="ARBA00023027"/>
    </source>
</evidence>
<feature type="transmembrane region" description="Helical" evidence="10">
    <location>
        <begin position="46"/>
        <end position="66"/>
    </location>
</feature>
<feature type="transmembrane region" description="Helical" evidence="10">
    <location>
        <begin position="78"/>
        <end position="101"/>
    </location>
</feature>
<evidence type="ECO:0000313" key="12">
    <source>
        <dbReference type="Proteomes" id="UP000256661"/>
    </source>
</evidence>
<name>A0A3D9SQ11_9ACTN</name>
<dbReference type="Pfam" id="PF00420">
    <property type="entry name" value="Oxidored_q2"/>
    <property type="match status" value="1"/>
</dbReference>
<evidence type="ECO:0000256" key="9">
    <source>
        <dbReference type="ARBA" id="ARBA00023136"/>
    </source>
</evidence>
<evidence type="ECO:0000256" key="4">
    <source>
        <dbReference type="ARBA" id="ARBA00022692"/>
    </source>
</evidence>
<dbReference type="EC" id="7.1.1.-" evidence="10"/>